<name>A0ABQ6DTF7_9HYPH</name>
<evidence type="ECO:0000256" key="1">
    <source>
        <dbReference type="SAM" id="Coils"/>
    </source>
</evidence>
<sequence>MLTGDRLRRAERLMAVQGEMRRLAERDLAEARARAAALESDRAALLAALAGPAQATLPLEAAARRLRGLAAEAAEAGRLVAAREDALRESGLAERRAGAQVGRLALEHRREAERREILDRLDALATRGDASLP</sequence>
<organism evidence="2 3">
    <name type="scientific">Methylobacterium oxalidis</name>
    <dbReference type="NCBI Taxonomy" id="944322"/>
    <lineage>
        <taxon>Bacteria</taxon>
        <taxon>Pseudomonadati</taxon>
        <taxon>Pseudomonadota</taxon>
        <taxon>Alphaproteobacteria</taxon>
        <taxon>Hyphomicrobiales</taxon>
        <taxon>Methylobacteriaceae</taxon>
        <taxon>Methylobacterium</taxon>
    </lineage>
</organism>
<keyword evidence="3" id="KW-1185">Reference proteome</keyword>
<evidence type="ECO:0008006" key="4">
    <source>
        <dbReference type="Google" id="ProtNLM"/>
    </source>
</evidence>
<dbReference type="EMBL" id="BSPK01000112">
    <property type="protein sequence ID" value="GLS67453.1"/>
    <property type="molecule type" value="Genomic_DNA"/>
</dbReference>
<proteinExistence type="predicted"/>
<dbReference type="Proteomes" id="UP001156856">
    <property type="component" value="Unassembled WGS sequence"/>
</dbReference>
<evidence type="ECO:0000313" key="3">
    <source>
        <dbReference type="Proteomes" id="UP001156856"/>
    </source>
</evidence>
<keyword evidence="1" id="KW-0175">Coiled coil</keyword>
<protein>
    <recommendedName>
        <fullName evidence="4">Flagellar FliJ protein</fullName>
    </recommendedName>
</protein>
<reference evidence="3" key="1">
    <citation type="journal article" date="2019" name="Int. J. Syst. Evol. Microbiol.">
        <title>The Global Catalogue of Microorganisms (GCM) 10K type strain sequencing project: providing services to taxonomists for standard genome sequencing and annotation.</title>
        <authorList>
            <consortium name="The Broad Institute Genomics Platform"/>
            <consortium name="The Broad Institute Genome Sequencing Center for Infectious Disease"/>
            <person name="Wu L."/>
            <person name="Ma J."/>
        </authorList>
    </citation>
    <scope>NUCLEOTIDE SEQUENCE [LARGE SCALE GENOMIC DNA]</scope>
    <source>
        <strain evidence="3">NBRC 107715</strain>
    </source>
</reference>
<dbReference type="RefSeq" id="WP_238178901.1">
    <property type="nucleotide sequence ID" value="NZ_BPQW01000029.1"/>
</dbReference>
<comment type="caution">
    <text evidence="2">The sequence shown here is derived from an EMBL/GenBank/DDBJ whole genome shotgun (WGS) entry which is preliminary data.</text>
</comment>
<feature type="coiled-coil region" evidence="1">
    <location>
        <begin position="21"/>
        <end position="48"/>
    </location>
</feature>
<evidence type="ECO:0000313" key="2">
    <source>
        <dbReference type="EMBL" id="GLS67453.1"/>
    </source>
</evidence>
<accession>A0ABQ6DTF7</accession>
<gene>
    <name evidence="2" type="ORF">GCM10007888_58370</name>
</gene>